<comment type="caution">
    <text evidence="2">The sequence shown here is derived from an EMBL/GenBank/DDBJ whole genome shotgun (WGS) entry which is preliminary data.</text>
</comment>
<dbReference type="SUPFAM" id="SSF53474">
    <property type="entry name" value="alpha/beta-Hydrolases"/>
    <property type="match status" value="1"/>
</dbReference>
<dbReference type="Proteomes" id="UP000586042">
    <property type="component" value="Unassembled WGS sequence"/>
</dbReference>
<organism evidence="2 3">
    <name type="scientific">Nonomuraea montanisoli</name>
    <dbReference type="NCBI Taxonomy" id="2741721"/>
    <lineage>
        <taxon>Bacteria</taxon>
        <taxon>Bacillati</taxon>
        <taxon>Actinomycetota</taxon>
        <taxon>Actinomycetes</taxon>
        <taxon>Streptosporangiales</taxon>
        <taxon>Streptosporangiaceae</taxon>
        <taxon>Nonomuraea</taxon>
    </lineage>
</organism>
<evidence type="ECO:0000313" key="2">
    <source>
        <dbReference type="EMBL" id="NUW37364.1"/>
    </source>
</evidence>
<dbReference type="PANTHER" id="PTHR43433">
    <property type="entry name" value="HYDROLASE, ALPHA/BETA FOLD FAMILY PROTEIN"/>
    <property type="match status" value="1"/>
</dbReference>
<dbReference type="EMBL" id="JABWGN010000020">
    <property type="protein sequence ID" value="NUW37364.1"/>
    <property type="molecule type" value="Genomic_DNA"/>
</dbReference>
<dbReference type="AlphaFoldDB" id="A0A7Y6IFP6"/>
<evidence type="ECO:0000259" key="1">
    <source>
        <dbReference type="Pfam" id="PF12697"/>
    </source>
</evidence>
<dbReference type="InterPro" id="IPR000073">
    <property type="entry name" value="AB_hydrolase_1"/>
</dbReference>
<proteinExistence type="predicted"/>
<protein>
    <submittedName>
        <fullName evidence="2">Alpha/beta hydrolase</fullName>
    </submittedName>
</protein>
<sequence length="269" mass="28460">MNKVVSSDGTTIAYSRVGQGPSVVLVDGAMCHRAFGPNPALAEALARDFTVYTYDRRGRGDSGDAPPAAGAAIDPRREIDDLAALVEEAGGDVRLYGVSSGAALALAAADAGVPVAKLAVYEPPFIVDRSRPPIPADYQERLRELVAAGRRSEAVRYFMRSGVGMPAVMVAMMRLMPAWSGLKAVAHTLAYDAAFVTAYERGEPLPAGSWAGVTVPTLVIDGGKSPAWMRNGVRSLAETLPAARHRTLEGQTHMVKPAALAPVLTEFFR</sequence>
<feature type="domain" description="AB hydrolase-1" evidence="1">
    <location>
        <begin position="38"/>
        <end position="254"/>
    </location>
</feature>
<dbReference type="GO" id="GO:0016787">
    <property type="term" value="F:hydrolase activity"/>
    <property type="evidence" value="ECO:0007669"/>
    <property type="project" value="UniProtKB-KW"/>
</dbReference>
<keyword evidence="3" id="KW-1185">Reference proteome</keyword>
<dbReference type="Pfam" id="PF12697">
    <property type="entry name" value="Abhydrolase_6"/>
    <property type="match status" value="1"/>
</dbReference>
<dbReference type="RefSeq" id="WP_175594811.1">
    <property type="nucleotide sequence ID" value="NZ_JABWGN010000020.1"/>
</dbReference>
<gene>
    <name evidence="2" type="ORF">HTZ77_39095</name>
</gene>
<name>A0A7Y6IFP6_9ACTN</name>
<dbReference type="PANTHER" id="PTHR43433:SF5">
    <property type="entry name" value="AB HYDROLASE-1 DOMAIN-CONTAINING PROTEIN"/>
    <property type="match status" value="1"/>
</dbReference>
<dbReference type="InterPro" id="IPR050471">
    <property type="entry name" value="AB_hydrolase"/>
</dbReference>
<dbReference type="Gene3D" id="3.40.50.1820">
    <property type="entry name" value="alpha/beta hydrolase"/>
    <property type="match status" value="1"/>
</dbReference>
<accession>A0A7Y6IFP6</accession>
<reference evidence="2 3" key="1">
    <citation type="submission" date="2020-06" db="EMBL/GenBank/DDBJ databases">
        <title>Nonomuraea sp. SMC257, a novel actinomycete isolated from soil.</title>
        <authorList>
            <person name="Chanama M."/>
        </authorList>
    </citation>
    <scope>NUCLEOTIDE SEQUENCE [LARGE SCALE GENOMIC DNA]</scope>
    <source>
        <strain evidence="2 3">SMC257</strain>
    </source>
</reference>
<evidence type="ECO:0000313" key="3">
    <source>
        <dbReference type="Proteomes" id="UP000586042"/>
    </source>
</evidence>
<keyword evidence="2" id="KW-0378">Hydrolase</keyword>
<dbReference type="InterPro" id="IPR029058">
    <property type="entry name" value="AB_hydrolase_fold"/>
</dbReference>